<dbReference type="EMBL" id="CP036525">
    <property type="protein sequence ID" value="QDT06036.1"/>
    <property type="molecule type" value="Genomic_DNA"/>
</dbReference>
<dbReference type="InterPro" id="IPR007055">
    <property type="entry name" value="BON_dom"/>
</dbReference>
<evidence type="ECO:0000313" key="3">
    <source>
        <dbReference type="Proteomes" id="UP000318538"/>
    </source>
</evidence>
<dbReference type="AlphaFoldDB" id="A0A517NFV8"/>
<proteinExistence type="predicted"/>
<protein>
    <recommendedName>
        <fullName evidence="1">BON domain-containing protein</fullName>
    </recommendedName>
</protein>
<accession>A0A517NFV8</accession>
<keyword evidence="3" id="KW-1185">Reference proteome</keyword>
<sequence>MTTIEIQNRDQRLRDKIDGVLRFDNQLAPYADQLNVTIESSRIVVDGNLPTPSLVDELIPAIRRAGVLSQVCNNVAVAQ</sequence>
<name>A0A517NFV8_9BACT</name>
<evidence type="ECO:0000313" key="2">
    <source>
        <dbReference type="EMBL" id="QDT06036.1"/>
    </source>
</evidence>
<evidence type="ECO:0000259" key="1">
    <source>
        <dbReference type="PROSITE" id="PS50914"/>
    </source>
</evidence>
<gene>
    <name evidence="2" type="ORF">K227x_44430</name>
</gene>
<dbReference type="RefSeq" id="WP_246145997.1">
    <property type="nucleotide sequence ID" value="NZ_CP036525.1"/>
</dbReference>
<dbReference type="Proteomes" id="UP000318538">
    <property type="component" value="Chromosome"/>
</dbReference>
<dbReference type="PROSITE" id="PS50914">
    <property type="entry name" value="BON"/>
    <property type="match status" value="1"/>
</dbReference>
<reference evidence="2 3" key="1">
    <citation type="submission" date="2019-02" db="EMBL/GenBank/DDBJ databases">
        <title>Deep-cultivation of Planctomycetes and their phenomic and genomic characterization uncovers novel biology.</title>
        <authorList>
            <person name="Wiegand S."/>
            <person name="Jogler M."/>
            <person name="Boedeker C."/>
            <person name="Pinto D."/>
            <person name="Vollmers J."/>
            <person name="Rivas-Marin E."/>
            <person name="Kohn T."/>
            <person name="Peeters S.H."/>
            <person name="Heuer A."/>
            <person name="Rast P."/>
            <person name="Oberbeckmann S."/>
            <person name="Bunk B."/>
            <person name="Jeske O."/>
            <person name="Meyerdierks A."/>
            <person name="Storesund J.E."/>
            <person name="Kallscheuer N."/>
            <person name="Luecker S."/>
            <person name="Lage O.M."/>
            <person name="Pohl T."/>
            <person name="Merkel B.J."/>
            <person name="Hornburger P."/>
            <person name="Mueller R.-W."/>
            <person name="Bruemmer F."/>
            <person name="Labrenz M."/>
            <person name="Spormann A.M."/>
            <person name="Op den Camp H."/>
            <person name="Overmann J."/>
            <person name="Amann R."/>
            <person name="Jetten M.S.M."/>
            <person name="Mascher T."/>
            <person name="Medema M.H."/>
            <person name="Devos D.P."/>
            <person name="Kaster A.-K."/>
            <person name="Ovreas L."/>
            <person name="Rohde M."/>
            <person name="Galperin M.Y."/>
            <person name="Jogler C."/>
        </authorList>
    </citation>
    <scope>NUCLEOTIDE SEQUENCE [LARGE SCALE GENOMIC DNA]</scope>
    <source>
        <strain evidence="2 3">K22_7</strain>
    </source>
</reference>
<organism evidence="2 3">
    <name type="scientific">Rubripirellula lacrimiformis</name>
    <dbReference type="NCBI Taxonomy" id="1930273"/>
    <lineage>
        <taxon>Bacteria</taxon>
        <taxon>Pseudomonadati</taxon>
        <taxon>Planctomycetota</taxon>
        <taxon>Planctomycetia</taxon>
        <taxon>Pirellulales</taxon>
        <taxon>Pirellulaceae</taxon>
        <taxon>Rubripirellula</taxon>
    </lineage>
</organism>
<feature type="domain" description="BON" evidence="1">
    <location>
        <begin position="9"/>
        <end position="79"/>
    </location>
</feature>
<dbReference type="KEGG" id="rlc:K227x_44430"/>